<dbReference type="Gene3D" id="3.30.420.280">
    <property type="match status" value="1"/>
</dbReference>
<dbReference type="Proteomes" id="UP001597299">
    <property type="component" value="Unassembled WGS sequence"/>
</dbReference>
<reference evidence="3" key="1">
    <citation type="journal article" date="2019" name="Int. J. Syst. Evol. Microbiol.">
        <title>The Global Catalogue of Microorganisms (GCM) 10K type strain sequencing project: providing services to taxonomists for standard genome sequencing and annotation.</title>
        <authorList>
            <consortium name="The Broad Institute Genomics Platform"/>
            <consortium name="The Broad Institute Genome Sequencing Center for Infectious Disease"/>
            <person name="Wu L."/>
            <person name="Ma J."/>
        </authorList>
    </citation>
    <scope>NUCLEOTIDE SEQUENCE [LARGE SCALE GENOMIC DNA]</scope>
    <source>
        <strain evidence="3">CCM 7435</strain>
    </source>
</reference>
<proteinExistence type="predicted"/>
<dbReference type="RefSeq" id="WP_213355446.1">
    <property type="nucleotide sequence ID" value="NZ_JAHBGB010000044.1"/>
</dbReference>
<sequence>MAELSDDDVRSLVADLELDEGFDIFSYRPPGPVSQAFLNNQRDLTQFLMGPVGGGKTTTCVFKRILAATLMPVDKKGVRRSRWVVVRTSFRDADRTVLKSWQQWFPKNYPGSSWQGGNDRPVTHVLRWRLLDGTTAEAETIFIGLGEHRITEVLRGFEISGAWLNEADTLGEDALSAVEQRVGRYPARVDLADASQPRHRQVIGDLNAPDEDNWVYSTFMENGKPNRILYAQPSGRHADAENLGNLEPGYYENMIETQEDWFVRRFVDNQFGYSREGKPVFPAFNRASHVAARQLDPDPNLDVLIGLDAGLHPAAVIGQPTPRGQIRVIDELYLGHGYGADRFGEALLDLFDRRRYPVRSGRNYRAWADPASQYGADREGGELAWFEAISAVLGIAVQIPISNELSLRIGAVSQELRHMLDDGSPRFLVSPHCKITIRAMSSAYRYKKRIDGQFDATPEKNAASHPMDGLQYLVLGYRGRAGVVREAGAGGRQQPDSRIGHNSGSRLPAGSFDPHRIGIGSGRSRW</sequence>
<gene>
    <name evidence="2" type="ORF">ACFSNC_00245</name>
</gene>
<name>A0ABW4YR66_9HYPH</name>
<dbReference type="Gene3D" id="3.40.50.300">
    <property type="entry name" value="P-loop containing nucleotide triphosphate hydrolases"/>
    <property type="match status" value="1"/>
</dbReference>
<feature type="region of interest" description="Disordered" evidence="1">
    <location>
        <begin position="487"/>
        <end position="526"/>
    </location>
</feature>
<evidence type="ECO:0000256" key="1">
    <source>
        <dbReference type="SAM" id="MobiDB-lite"/>
    </source>
</evidence>
<comment type="caution">
    <text evidence="2">The sequence shown here is derived from an EMBL/GenBank/DDBJ whole genome shotgun (WGS) entry which is preliminary data.</text>
</comment>
<evidence type="ECO:0000313" key="3">
    <source>
        <dbReference type="Proteomes" id="UP001597299"/>
    </source>
</evidence>
<keyword evidence="3" id="KW-1185">Reference proteome</keyword>
<dbReference type="InterPro" id="IPR027417">
    <property type="entry name" value="P-loop_NTPase"/>
</dbReference>
<evidence type="ECO:0008006" key="4">
    <source>
        <dbReference type="Google" id="ProtNLM"/>
    </source>
</evidence>
<protein>
    <recommendedName>
        <fullName evidence="4">Terminase</fullName>
    </recommendedName>
</protein>
<accession>A0ABW4YR66</accession>
<organism evidence="2 3">
    <name type="scientific">Ancylobacter oerskovii</name>
    <dbReference type="NCBI Taxonomy" id="459519"/>
    <lineage>
        <taxon>Bacteria</taxon>
        <taxon>Pseudomonadati</taxon>
        <taxon>Pseudomonadota</taxon>
        <taxon>Alphaproteobacteria</taxon>
        <taxon>Hyphomicrobiales</taxon>
        <taxon>Xanthobacteraceae</taxon>
        <taxon>Ancylobacter</taxon>
    </lineage>
</organism>
<feature type="compositionally biased region" description="Polar residues" evidence="1">
    <location>
        <begin position="494"/>
        <end position="505"/>
    </location>
</feature>
<evidence type="ECO:0000313" key="2">
    <source>
        <dbReference type="EMBL" id="MFD2138817.1"/>
    </source>
</evidence>
<dbReference type="EMBL" id="JBHUHD010000001">
    <property type="protein sequence ID" value="MFD2138817.1"/>
    <property type="molecule type" value="Genomic_DNA"/>
</dbReference>